<name>K0SGM0_THAOC</name>
<accession>K0SGM0</accession>
<dbReference type="EMBL" id="AGNL01017162">
    <property type="protein sequence ID" value="EJK64525.1"/>
    <property type="molecule type" value="Genomic_DNA"/>
</dbReference>
<organism evidence="2 3">
    <name type="scientific">Thalassiosira oceanica</name>
    <name type="common">Marine diatom</name>
    <dbReference type="NCBI Taxonomy" id="159749"/>
    <lineage>
        <taxon>Eukaryota</taxon>
        <taxon>Sar</taxon>
        <taxon>Stramenopiles</taxon>
        <taxon>Ochrophyta</taxon>
        <taxon>Bacillariophyta</taxon>
        <taxon>Coscinodiscophyceae</taxon>
        <taxon>Thalassiosirophycidae</taxon>
        <taxon>Thalassiosirales</taxon>
        <taxon>Thalassiosiraceae</taxon>
        <taxon>Thalassiosira</taxon>
    </lineage>
</organism>
<proteinExistence type="predicted"/>
<dbReference type="Proteomes" id="UP000266841">
    <property type="component" value="Unassembled WGS sequence"/>
</dbReference>
<dbReference type="eggNOG" id="ENOG502SDB9">
    <property type="taxonomic scope" value="Eukaryota"/>
</dbReference>
<feature type="region of interest" description="Disordered" evidence="1">
    <location>
        <begin position="63"/>
        <end position="95"/>
    </location>
</feature>
<dbReference type="AlphaFoldDB" id="K0SGM0"/>
<gene>
    <name evidence="2" type="ORF">THAOC_14733</name>
</gene>
<protein>
    <submittedName>
        <fullName evidence="2">Uncharacterized protein</fullName>
    </submittedName>
</protein>
<evidence type="ECO:0000313" key="2">
    <source>
        <dbReference type="EMBL" id="EJK64525.1"/>
    </source>
</evidence>
<comment type="caution">
    <text evidence="2">The sequence shown here is derived from an EMBL/GenBank/DDBJ whole genome shotgun (WGS) entry which is preliminary data.</text>
</comment>
<reference evidence="2 3" key="1">
    <citation type="journal article" date="2012" name="Genome Biol.">
        <title>Genome and low-iron response of an oceanic diatom adapted to chronic iron limitation.</title>
        <authorList>
            <person name="Lommer M."/>
            <person name="Specht M."/>
            <person name="Roy A.S."/>
            <person name="Kraemer L."/>
            <person name="Andreson R."/>
            <person name="Gutowska M.A."/>
            <person name="Wolf J."/>
            <person name="Bergner S.V."/>
            <person name="Schilhabel M.B."/>
            <person name="Klostermeier U.C."/>
            <person name="Beiko R.G."/>
            <person name="Rosenstiel P."/>
            <person name="Hippler M."/>
            <person name="Laroche J."/>
        </authorList>
    </citation>
    <scope>NUCLEOTIDE SEQUENCE [LARGE SCALE GENOMIC DNA]</scope>
    <source>
        <strain evidence="2 3">CCMP1005</strain>
    </source>
</reference>
<sequence length="95" mass="9821">RRRRRGVPRPGLRAGTLHSLPRVREGAAAKKRRQSRLLPVLLPGQGAAEIPRQSSGALVLLDSAESSSSGTRAWGDPAGSSGPSGGRDPVHGASP</sequence>
<evidence type="ECO:0000256" key="1">
    <source>
        <dbReference type="SAM" id="MobiDB-lite"/>
    </source>
</evidence>
<keyword evidence="3" id="KW-1185">Reference proteome</keyword>
<evidence type="ECO:0000313" key="3">
    <source>
        <dbReference type="Proteomes" id="UP000266841"/>
    </source>
</evidence>
<feature type="region of interest" description="Disordered" evidence="1">
    <location>
        <begin position="1"/>
        <end position="32"/>
    </location>
</feature>
<feature type="non-terminal residue" evidence="2">
    <location>
        <position position="1"/>
    </location>
</feature>